<dbReference type="GO" id="GO:0005524">
    <property type="term" value="F:ATP binding"/>
    <property type="evidence" value="ECO:0007669"/>
    <property type="project" value="UniProtKB-KW"/>
</dbReference>
<evidence type="ECO:0000256" key="3">
    <source>
        <dbReference type="SAM" id="MobiDB-lite"/>
    </source>
</evidence>
<dbReference type="PANTHER" id="PTHR16305:SF35">
    <property type="entry name" value="TRANSCRIPTIONAL ACTIVATOR DOMAIN"/>
    <property type="match status" value="1"/>
</dbReference>
<dbReference type="Pfam" id="PF13191">
    <property type="entry name" value="AAA_16"/>
    <property type="match status" value="1"/>
</dbReference>
<gene>
    <name evidence="5" type="ORF">DWB77_07374</name>
</gene>
<dbReference type="GO" id="GO:0005737">
    <property type="term" value="C:cytoplasm"/>
    <property type="evidence" value="ECO:0007669"/>
    <property type="project" value="TreeGrafter"/>
</dbReference>
<evidence type="ECO:0000313" key="5">
    <source>
        <dbReference type="EMBL" id="AYG85157.1"/>
    </source>
</evidence>
<evidence type="ECO:0000256" key="1">
    <source>
        <dbReference type="ARBA" id="ARBA00022741"/>
    </source>
</evidence>
<dbReference type="AlphaFoldDB" id="A0A387HT39"/>
<feature type="compositionally biased region" description="Polar residues" evidence="3">
    <location>
        <begin position="921"/>
        <end position="937"/>
    </location>
</feature>
<evidence type="ECO:0000313" key="6">
    <source>
        <dbReference type="Proteomes" id="UP000271554"/>
    </source>
</evidence>
<dbReference type="PANTHER" id="PTHR16305">
    <property type="entry name" value="TESTICULAR SOLUBLE ADENYLYL CYCLASE"/>
    <property type="match status" value="1"/>
</dbReference>
<evidence type="ECO:0000259" key="4">
    <source>
        <dbReference type="Pfam" id="PF13191"/>
    </source>
</evidence>
<name>A0A387HT39_9ACTN</name>
<dbReference type="Gene3D" id="3.40.50.300">
    <property type="entry name" value="P-loop containing nucleotide triphosphate hydrolases"/>
    <property type="match status" value="1"/>
</dbReference>
<dbReference type="KEGG" id="shun:DWB77_07374"/>
<feature type="region of interest" description="Disordered" evidence="3">
    <location>
        <begin position="877"/>
        <end position="937"/>
    </location>
</feature>
<keyword evidence="1" id="KW-0547">Nucleotide-binding</keyword>
<accession>A0A387HT39</accession>
<proteinExistence type="predicted"/>
<evidence type="ECO:0000256" key="2">
    <source>
        <dbReference type="ARBA" id="ARBA00022840"/>
    </source>
</evidence>
<dbReference type="InterPro" id="IPR041664">
    <property type="entry name" value="AAA_16"/>
</dbReference>
<reference evidence="5 6" key="1">
    <citation type="submission" date="2018-10" db="EMBL/GenBank/DDBJ databases">
        <title>Relationship between Morphology and Antimicrobial Activity in Streptomyces.</title>
        <authorList>
            <person name="Kang H.J."/>
            <person name="Kim S.B."/>
        </authorList>
    </citation>
    <scope>NUCLEOTIDE SEQUENCE [LARGE SCALE GENOMIC DNA]</scope>
    <source>
        <strain evidence="5 6">BH38</strain>
    </source>
</reference>
<sequence length="937" mass="99701">MHVPPSGPSPLVGRAAQLQALVQAAGRPPRVLVITGEAGIGKTRIVREMLRSPALQRLPHLIGNCIETMEAPPLAPVIDALSCLPAPALLQPEDVAGVLAPVLPSLAHLLAPPPPPLQDARAERYRRLRAARALLAATRPAVLVLEDVHWADPSTGEFLRLLVTNLPAHLSVILTGRDDMPRSAGQPLPGSWLSGTRIHEIRLEALTPHETGMLAAQLMGASTVPEHVAQRLHRRTAGIPFAIEEVVRLVVENDAGTSGTGEVIEGAGLPAPVRRVFLERLAALSEPARDIVAAAAVAGRPVTIDLLADITGLSESETRRAVTLALDHGALYPASAGTLDFRHSLARQAAYEAICEFERSPLHLRAAKAALAHISPPPLAEIAHHYQQAGHPKEYLRYTEAAGDRATARGDTSTASRHYLTALADHPSTGARLRLGIKLGQSALSAMPDPATIPALRRILTDDEPPQAAAGELRLYLGTLMRNQAGLGLAGLAELARAADDLCDTAPELAARAMSAIAIPSLQGWPLSEHLAWLKKAEALISRIADPVQRTAIAANRASVLMFTGDPHAWNAVAALPHTPSSAAEEVQLARAHVNLAHATTALGYPATARKHLAQADRTLGHNGIPYLEGLAETAHLLLAWTTGQWDELAQRAERALHLYTDIRDLAAETLLVRGLVALHQIGDTAAARNHLANAASTAQLDTGIVLPAAAAALARVHLAADRPDHAHTATAHTLDHIRRTGGWIWATDLAPTAVEALVRTGRQAQAHQLVEDFTQGIGGRRAPAADASLLTCRAHLAPPDQDADSVESLFTQAALAWEKASRPLETAHAFHSAARHRLPQDPQHGQKLGDRALEIYWHLGAQWDSRHCHRLLRRHGLTPDNKRGPLGYGDGLSPPANTKSPGSPRRATPTEPSPKCCTSRHAQPNTMSPASCANSG</sequence>
<dbReference type="GO" id="GO:0004016">
    <property type="term" value="F:adenylate cyclase activity"/>
    <property type="evidence" value="ECO:0007669"/>
    <property type="project" value="TreeGrafter"/>
</dbReference>
<dbReference type="SUPFAM" id="SSF52540">
    <property type="entry name" value="P-loop containing nucleoside triphosphate hydrolases"/>
    <property type="match status" value="1"/>
</dbReference>
<dbReference type="EMBL" id="CP032698">
    <property type="protein sequence ID" value="AYG85157.1"/>
    <property type="molecule type" value="Genomic_DNA"/>
</dbReference>
<organism evidence="5 6">
    <name type="scientific">Streptomyces hundungensis</name>
    <dbReference type="NCBI Taxonomy" id="1077946"/>
    <lineage>
        <taxon>Bacteria</taxon>
        <taxon>Bacillati</taxon>
        <taxon>Actinomycetota</taxon>
        <taxon>Actinomycetes</taxon>
        <taxon>Kitasatosporales</taxon>
        <taxon>Streptomycetaceae</taxon>
        <taxon>Streptomyces</taxon>
    </lineage>
</organism>
<keyword evidence="6" id="KW-1185">Reference proteome</keyword>
<keyword evidence="2" id="KW-0067">ATP-binding</keyword>
<dbReference type="InterPro" id="IPR027417">
    <property type="entry name" value="P-loop_NTPase"/>
</dbReference>
<dbReference type="Proteomes" id="UP000271554">
    <property type="component" value="Chromosome"/>
</dbReference>
<protein>
    <recommendedName>
        <fullName evidence="4">Orc1-like AAA ATPase domain-containing protein</fullName>
    </recommendedName>
</protein>
<feature type="domain" description="Orc1-like AAA ATPase" evidence="4">
    <location>
        <begin position="10"/>
        <end position="173"/>
    </location>
</feature>